<dbReference type="Proteomes" id="UP001327986">
    <property type="component" value="Chromosome"/>
</dbReference>
<evidence type="ECO:0000256" key="3">
    <source>
        <dbReference type="ARBA" id="ARBA00023172"/>
    </source>
</evidence>
<comment type="similarity">
    <text evidence="1">Belongs to the 'phage' integrase family.</text>
</comment>
<dbReference type="GO" id="GO:0015074">
    <property type="term" value="P:DNA integration"/>
    <property type="evidence" value="ECO:0007669"/>
    <property type="project" value="InterPro"/>
</dbReference>
<evidence type="ECO:0000256" key="4">
    <source>
        <dbReference type="PROSITE-ProRule" id="PRU01248"/>
    </source>
</evidence>
<evidence type="ECO:0000259" key="6">
    <source>
        <dbReference type="PROSITE" id="PS51900"/>
    </source>
</evidence>
<feature type="domain" description="Tyr recombinase" evidence="5">
    <location>
        <begin position="102"/>
        <end position="274"/>
    </location>
</feature>
<dbReference type="PANTHER" id="PTHR30349">
    <property type="entry name" value="PHAGE INTEGRASE-RELATED"/>
    <property type="match status" value="1"/>
</dbReference>
<name>A0AB38ZBT4_9CHLR</name>
<dbReference type="InterPro" id="IPR044068">
    <property type="entry name" value="CB"/>
</dbReference>
<feature type="domain" description="Core-binding (CB)" evidence="6">
    <location>
        <begin position="14"/>
        <end position="90"/>
    </location>
</feature>
<accession>A0AB38ZBT4</accession>
<evidence type="ECO:0000313" key="8">
    <source>
        <dbReference type="Proteomes" id="UP001327986"/>
    </source>
</evidence>
<dbReference type="RefSeq" id="WP_324665602.1">
    <property type="nucleotide sequence ID" value="NZ_CP141531.1"/>
</dbReference>
<gene>
    <name evidence="7" type="ORF">VLL09_03700</name>
</gene>
<dbReference type="PROSITE" id="PS51900">
    <property type="entry name" value="CB"/>
    <property type="match status" value="1"/>
</dbReference>
<evidence type="ECO:0000256" key="1">
    <source>
        <dbReference type="ARBA" id="ARBA00008857"/>
    </source>
</evidence>
<keyword evidence="3" id="KW-0233">DNA recombination</keyword>
<keyword evidence="2 4" id="KW-0238">DNA-binding</keyword>
<protein>
    <submittedName>
        <fullName evidence="7">Tyrosine-type recombinase/integrase</fullName>
    </submittedName>
</protein>
<evidence type="ECO:0000259" key="5">
    <source>
        <dbReference type="PROSITE" id="PS51898"/>
    </source>
</evidence>
<dbReference type="InterPro" id="IPR050090">
    <property type="entry name" value="Tyrosine_recombinase_XerCD"/>
</dbReference>
<dbReference type="PANTHER" id="PTHR30349:SF41">
    <property type="entry name" value="INTEGRASE_RECOMBINASE PROTEIN MJ0367-RELATED"/>
    <property type="match status" value="1"/>
</dbReference>
<evidence type="ECO:0000256" key="2">
    <source>
        <dbReference type="ARBA" id="ARBA00023125"/>
    </source>
</evidence>
<evidence type="ECO:0000313" key="7">
    <source>
        <dbReference type="EMBL" id="WRO08003.1"/>
    </source>
</evidence>
<dbReference type="Pfam" id="PF00589">
    <property type="entry name" value="Phage_integrase"/>
    <property type="match status" value="1"/>
</dbReference>
<dbReference type="GO" id="GO:0006310">
    <property type="term" value="P:DNA recombination"/>
    <property type="evidence" value="ECO:0007669"/>
    <property type="project" value="UniProtKB-KW"/>
</dbReference>
<organism evidence="7 8">
    <name type="scientific">Dehalococcoides mccartyi</name>
    <dbReference type="NCBI Taxonomy" id="61435"/>
    <lineage>
        <taxon>Bacteria</taxon>
        <taxon>Bacillati</taxon>
        <taxon>Chloroflexota</taxon>
        <taxon>Dehalococcoidia</taxon>
        <taxon>Dehalococcoidales</taxon>
        <taxon>Dehalococcoidaceae</taxon>
        <taxon>Dehalococcoides</taxon>
    </lineage>
</organism>
<reference evidence="7" key="1">
    <citation type="submission" date="2023-12" db="EMBL/GenBank/DDBJ databases">
        <title>Isolation of organohalide respiring bacteria Dehalococcoides mccartyi strain GPTCE1 in groundwater collected near a chemical plant in Suzhou, China.</title>
        <authorList>
            <person name="Liu G."/>
        </authorList>
    </citation>
    <scope>NUCLEOTIDE SEQUENCE</scope>
    <source>
        <strain evidence="7">GPTCE1</strain>
    </source>
</reference>
<sequence length="336" mass="38601">MDEKTKRRLSHKKLTTDELFTGYYDLLKIRITPNQYLQYKALLDKFQAFLGGVPPSQALALKFLGLYYHRAQATIFRYTGIIRGFMEWYGEGLDVKVKKPKHLPEYVEPADIEKLVDAITCKHNHKDTIARDEMLIRFAQMTGLRRSELANLKVSDIHLDKRTVFVRQGKGMKDRAVPIPLSLISKLTSFMANKQPSDNLFNLTSRSITDKLSTWSKKAGVKIHPHQLRHSYAEQLLEKGAALTSVQALLGHESLQTTSVYLGIRPNALREAVDKLDMVKPMPEQTYLKIKIHDNDNNLADNIEIQGEIPINSVQNSVYNFFKQRIQFEKDNQENT</sequence>
<proteinExistence type="inferred from homology"/>
<dbReference type="GO" id="GO:0003677">
    <property type="term" value="F:DNA binding"/>
    <property type="evidence" value="ECO:0007669"/>
    <property type="project" value="UniProtKB-UniRule"/>
</dbReference>
<dbReference type="InterPro" id="IPR011010">
    <property type="entry name" value="DNA_brk_join_enz"/>
</dbReference>
<dbReference type="InterPro" id="IPR002104">
    <property type="entry name" value="Integrase_catalytic"/>
</dbReference>
<dbReference type="EMBL" id="CP141531">
    <property type="protein sequence ID" value="WRO08003.1"/>
    <property type="molecule type" value="Genomic_DNA"/>
</dbReference>
<dbReference type="AlphaFoldDB" id="A0AB38ZBT4"/>
<dbReference type="SUPFAM" id="SSF56349">
    <property type="entry name" value="DNA breaking-rejoining enzymes"/>
    <property type="match status" value="1"/>
</dbReference>
<dbReference type="CDD" id="cd00397">
    <property type="entry name" value="DNA_BRE_C"/>
    <property type="match status" value="1"/>
</dbReference>
<dbReference type="InterPro" id="IPR013762">
    <property type="entry name" value="Integrase-like_cat_sf"/>
</dbReference>
<dbReference type="Gene3D" id="1.10.443.10">
    <property type="entry name" value="Intergrase catalytic core"/>
    <property type="match status" value="1"/>
</dbReference>
<dbReference type="PROSITE" id="PS51898">
    <property type="entry name" value="TYR_RECOMBINASE"/>
    <property type="match status" value="1"/>
</dbReference>